<dbReference type="EnsemblPlants" id="Zm00001eb091590_T001">
    <property type="protein sequence ID" value="Zm00001eb091590_P001"/>
    <property type="gene ID" value="Zm00001eb091590"/>
</dbReference>
<accession>A0A804MJS5</accession>
<reference evidence="2" key="2">
    <citation type="submission" date="2019-07" db="EMBL/GenBank/DDBJ databases">
        <authorList>
            <person name="Seetharam A."/>
            <person name="Woodhouse M."/>
            <person name="Cannon E."/>
        </authorList>
    </citation>
    <scope>NUCLEOTIDE SEQUENCE [LARGE SCALE GENOMIC DNA]</scope>
    <source>
        <strain evidence="2">cv. B73</strain>
    </source>
</reference>
<sequence length="169" mass="19705">MAEDIWTLKLQFEGDPPGQKMVQREMDKDEICFFNLIELIEEYGYTSVDYVYYKRRDGLVAIQWDSDVMQMLEENESKRKVSLFVTKQRMATIAPTKFNEEPTNSAENKNKGSSMMKIKVALSCMFEHPGKTNVQLSYLNVMPCHVMSYENNFAEYMSSNSRYVNLTDP</sequence>
<protein>
    <recommendedName>
        <fullName evidence="1">PB1-like domain-containing protein</fullName>
    </recommendedName>
</protein>
<evidence type="ECO:0000313" key="2">
    <source>
        <dbReference type="EnsemblPlants" id="Zm00001eb091590_P001"/>
    </source>
</evidence>
<feature type="domain" description="PB1-like" evidence="1">
    <location>
        <begin position="18"/>
        <end position="84"/>
    </location>
</feature>
<proteinExistence type="predicted"/>
<dbReference type="Pfam" id="PF26130">
    <property type="entry name" value="PB1-like"/>
    <property type="match status" value="1"/>
</dbReference>
<dbReference type="InParanoid" id="A0A804MJS5"/>
<dbReference type="InterPro" id="IPR058594">
    <property type="entry name" value="PB1-like_dom_pln"/>
</dbReference>
<reference evidence="2" key="3">
    <citation type="submission" date="2021-05" db="UniProtKB">
        <authorList>
            <consortium name="EnsemblPlants"/>
        </authorList>
    </citation>
    <scope>IDENTIFICATION</scope>
    <source>
        <strain evidence="2">cv. B73</strain>
    </source>
</reference>
<reference evidence="3" key="1">
    <citation type="submission" date="2015-12" db="EMBL/GenBank/DDBJ databases">
        <title>Update maize B73 reference genome by single molecule sequencing technologies.</title>
        <authorList>
            <consortium name="Maize Genome Sequencing Project"/>
            <person name="Ware D."/>
        </authorList>
    </citation>
    <scope>NUCLEOTIDE SEQUENCE [LARGE SCALE GENOMIC DNA]</scope>
    <source>
        <strain evidence="3">cv. B73</strain>
    </source>
</reference>
<name>A0A804MJS5_MAIZE</name>
<dbReference type="Proteomes" id="UP000007305">
    <property type="component" value="Chromosome 2"/>
</dbReference>
<dbReference type="AlphaFoldDB" id="A0A804MJS5"/>
<evidence type="ECO:0000313" key="3">
    <source>
        <dbReference type="Proteomes" id="UP000007305"/>
    </source>
</evidence>
<dbReference type="Gramene" id="Zm00001eb091590_T001">
    <property type="protein sequence ID" value="Zm00001eb091590_P001"/>
    <property type="gene ID" value="Zm00001eb091590"/>
</dbReference>
<evidence type="ECO:0000259" key="1">
    <source>
        <dbReference type="Pfam" id="PF26130"/>
    </source>
</evidence>
<keyword evidence="3" id="KW-1185">Reference proteome</keyword>
<organism evidence="2 3">
    <name type="scientific">Zea mays</name>
    <name type="common">Maize</name>
    <dbReference type="NCBI Taxonomy" id="4577"/>
    <lineage>
        <taxon>Eukaryota</taxon>
        <taxon>Viridiplantae</taxon>
        <taxon>Streptophyta</taxon>
        <taxon>Embryophyta</taxon>
        <taxon>Tracheophyta</taxon>
        <taxon>Spermatophyta</taxon>
        <taxon>Magnoliopsida</taxon>
        <taxon>Liliopsida</taxon>
        <taxon>Poales</taxon>
        <taxon>Poaceae</taxon>
        <taxon>PACMAD clade</taxon>
        <taxon>Panicoideae</taxon>
        <taxon>Andropogonodae</taxon>
        <taxon>Andropogoneae</taxon>
        <taxon>Tripsacinae</taxon>
        <taxon>Zea</taxon>
    </lineage>
</organism>